<evidence type="ECO:0000313" key="1">
    <source>
        <dbReference type="EMBL" id="RZS95494.1"/>
    </source>
</evidence>
<dbReference type="AlphaFoldDB" id="A0A4Q7P681"/>
<proteinExistence type="predicted"/>
<name>A0A4Q7P681_9BACT</name>
<reference evidence="1 2" key="1">
    <citation type="submission" date="2019-02" db="EMBL/GenBank/DDBJ databases">
        <title>Genomic Encyclopedia of Archaeal and Bacterial Type Strains, Phase II (KMG-II): from individual species to whole genera.</title>
        <authorList>
            <person name="Goeker M."/>
        </authorList>
    </citation>
    <scope>NUCLEOTIDE SEQUENCE [LARGE SCALE GENOMIC DNA]</scope>
    <source>
        <strain evidence="1 2">DSM 21411</strain>
    </source>
</reference>
<dbReference type="Pfam" id="PF13618">
    <property type="entry name" value="Gluconate_2-dh3"/>
    <property type="match status" value="1"/>
</dbReference>
<organism evidence="1 2">
    <name type="scientific">Cecembia calidifontis</name>
    <dbReference type="NCBI Taxonomy" id="1187080"/>
    <lineage>
        <taxon>Bacteria</taxon>
        <taxon>Pseudomonadati</taxon>
        <taxon>Bacteroidota</taxon>
        <taxon>Cytophagia</taxon>
        <taxon>Cytophagales</taxon>
        <taxon>Cyclobacteriaceae</taxon>
        <taxon>Cecembia</taxon>
    </lineage>
</organism>
<comment type="caution">
    <text evidence="1">The sequence shown here is derived from an EMBL/GenBank/DDBJ whole genome shotgun (WGS) entry which is preliminary data.</text>
</comment>
<dbReference type="Proteomes" id="UP000292209">
    <property type="component" value="Unassembled WGS sequence"/>
</dbReference>
<evidence type="ECO:0000313" key="2">
    <source>
        <dbReference type="Proteomes" id="UP000292209"/>
    </source>
</evidence>
<protein>
    <submittedName>
        <fullName evidence="1">Gluconate 2-dehydrogenase subunit 3-like protein</fullName>
    </submittedName>
</protein>
<dbReference type="InterPro" id="IPR027056">
    <property type="entry name" value="Gluconate_2DH_su3"/>
</dbReference>
<gene>
    <name evidence="1" type="ORF">BC751_1027</name>
</gene>
<dbReference type="PROSITE" id="PS51257">
    <property type="entry name" value="PROKAR_LIPOPROTEIN"/>
    <property type="match status" value="1"/>
</dbReference>
<dbReference type="EMBL" id="SGXG01000001">
    <property type="protein sequence ID" value="RZS95494.1"/>
    <property type="molecule type" value="Genomic_DNA"/>
</dbReference>
<keyword evidence="2" id="KW-1185">Reference proteome</keyword>
<dbReference type="OrthoDB" id="6385145at2"/>
<accession>A0A4Q7P681</accession>
<sequence>MNRREALKGTAMILGYAITGATISSIVQSCGTGEKLSWTPKILNQEQAKILSALVDRILPRTDTPGALDVGTDEFIDKILASAFPEKIQKGFAAGLDSFNASAKSKQGKDFVKLDDLKKDEVIKDFEEKSGPLPGALWAYNFADADEFPFYRMMKELALLGYFHSEKIGTEYLAYDPIPGPFKGCIDYSEVGKAWTE</sequence>
<dbReference type="RefSeq" id="WP_130274575.1">
    <property type="nucleotide sequence ID" value="NZ_SGXG01000001.1"/>
</dbReference>